<dbReference type="OrthoDB" id="490569at2"/>
<feature type="signal peptide" evidence="1">
    <location>
        <begin position="1"/>
        <end position="22"/>
    </location>
</feature>
<keyword evidence="4" id="KW-1185">Reference proteome</keyword>
<keyword evidence="1" id="KW-0732">Signal</keyword>
<dbReference type="AlphaFoldDB" id="A0A1H2EU63"/>
<evidence type="ECO:0000313" key="3">
    <source>
        <dbReference type="EMBL" id="SDT98503.1"/>
    </source>
</evidence>
<dbReference type="STRING" id="364197.SAMN05216296_1072"/>
<dbReference type="Proteomes" id="UP000243232">
    <property type="component" value="Chromosome I"/>
</dbReference>
<evidence type="ECO:0000259" key="2">
    <source>
        <dbReference type="Pfam" id="PF09832"/>
    </source>
</evidence>
<name>A0A1H2EU63_9PSED</name>
<protein>
    <recommendedName>
        <fullName evidence="2">DUF2059 domain-containing protein</fullName>
    </recommendedName>
</protein>
<proteinExistence type="predicted"/>
<dbReference type="InterPro" id="IPR018637">
    <property type="entry name" value="DUF2059"/>
</dbReference>
<reference evidence="4" key="1">
    <citation type="submission" date="2016-10" db="EMBL/GenBank/DDBJ databases">
        <authorList>
            <person name="Varghese N."/>
            <person name="Submissions S."/>
        </authorList>
    </citation>
    <scope>NUCLEOTIDE SEQUENCE [LARGE SCALE GENOMIC DNA]</scope>
    <source>
        <strain evidence="4">DSM 17875</strain>
    </source>
</reference>
<dbReference type="RefSeq" id="WP_090193436.1">
    <property type="nucleotide sequence ID" value="NZ_LT629785.1"/>
</dbReference>
<sequence length="165" mass="18315">MLNVRAFFAALLLALISTQAMADAASHAAAAKQLLKLVNADQIAGPWYGQVNQMFGQRFAETQAPESKKAVLERYQAKADATLDKAVGWDKLEPEMVKLYTKGFSEAELNELITFYKSPLGQKVLKQMPALFAESMKMTQAKLEPVVPQINQLLEQMTKELAPKK</sequence>
<organism evidence="3 4">
    <name type="scientific">Pseudomonas pohangensis</name>
    <dbReference type="NCBI Taxonomy" id="364197"/>
    <lineage>
        <taxon>Bacteria</taxon>
        <taxon>Pseudomonadati</taxon>
        <taxon>Pseudomonadota</taxon>
        <taxon>Gammaproteobacteria</taxon>
        <taxon>Pseudomonadales</taxon>
        <taxon>Pseudomonadaceae</taxon>
        <taxon>Pseudomonas</taxon>
    </lineage>
</organism>
<evidence type="ECO:0000256" key="1">
    <source>
        <dbReference type="SAM" id="SignalP"/>
    </source>
</evidence>
<gene>
    <name evidence="3" type="ORF">SAMN05216296_1072</name>
</gene>
<feature type="chain" id="PRO_5009273309" description="DUF2059 domain-containing protein" evidence="1">
    <location>
        <begin position="23"/>
        <end position="165"/>
    </location>
</feature>
<dbReference type="EMBL" id="LT629785">
    <property type="protein sequence ID" value="SDT98503.1"/>
    <property type="molecule type" value="Genomic_DNA"/>
</dbReference>
<feature type="domain" description="DUF2059" evidence="2">
    <location>
        <begin position="90"/>
        <end position="149"/>
    </location>
</feature>
<accession>A0A1H2EU63</accession>
<dbReference type="Pfam" id="PF09832">
    <property type="entry name" value="DUF2059"/>
    <property type="match status" value="1"/>
</dbReference>
<evidence type="ECO:0000313" key="4">
    <source>
        <dbReference type="Proteomes" id="UP000243232"/>
    </source>
</evidence>